<gene>
    <name evidence="4" type="ORF">PG986_005005</name>
</gene>
<protein>
    <recommendedName>
        <fullName evidence="6">C3H1-type domain-containing protein</fullName>
    </recommendedName>
</protein>
<keyword evidence="5" id="KW-1185">Reference proteome</keyword>
<comment type="caution">
    <text evidence="4">The sequence shown here is derived from an EMBL/GenBank/DDBJ whole genome shotgun (WGS) entry which is preliminary data.</text>
</comment>
<dbReference type="Pfam" id="PF25543">
    <property type="entry name" value="zf-CCCH_tandem"/>
    <property type="match status" value="1"/>
</dbReference>
<feature type="coiled-coil region" evidence="1">
    <location>
        <begin position="39"/>
        <end position="87"/>
    </location>
</feature>
<dbReference type="PANTHER" id="PTHR37543">
    <property type="entry name" value="CCCH ZINC FINGER DNA BINDING PROTEIN (AFU_ORTHOLOGUE AFUA_5G12760)"/>
    <property type="match status" value="1"/>
</dbReference>
<feature type="domain" description="Tandem CCCH zinc finger" evidence="3">
    <location>
        <begin position="379"/>
        <end position="421"/>
    </location>
</feature>
<dbReference type="GeneID" id="92074289"/>
<sequence>MDIRSEADMAIGDTQQILQAATAWMGSFIATDQRKDKIIQELLRRLEDTEETMDQLRGDLAAERKSRRDYQMESDKSSQDMKRLEQKIKDGSFIAILIDGDGAKFADQYIRNPLEGGPAAAQALKQAVRDYLQTDNHDFNAEDIPIVARAYANLNDLAKSLRLSNVIDRDEDMRTFAEQFTNSRAEVDFVNVGRGKENADSKLRKMLNHYLRNLQCKKIFVACCHDNGYLHDLREYSDYPELRNRIVLVETTPAEQGFNTEPQLAQLTRTASVLSSGNGGVSISYAKAGGSESLQNIDIAAKPKKMTKTMLFNSDGHRIDPPTKHPANTPAQQTYQSKLEKVNPNAFCNDHYLVGKCKRPNCERIHDVDLSPQEVAIHRYKARTSVCPRGPIECFDYDCYLSHHCLKDPRCTRGPGCKFTNTEWGNLHLDTNEKLTPSLRWTDGVDFPDRLN</sequence>
<evidence type="ECO:0000256" key="1">
    <source>
        <dbReference type="SAM" id="Coils"/>
    </source>
</evidence>
<dbReference type="RefSeq" id="XP_066701089.1">
    <property type="nucleotide sequence ID" value="XM_066841227.1"/>
</dbReference>
<dbReference type="Proteomes" id="UP001391051">
    <property type="component" value="Unassembled WGS sequence"/>
</dbReference>
<dbReference type="PANTHER" id="PTHR37543:SF1">
    <property type="entry name" value="CCCH ZINC FINGER DNA BINDING PROTEIN (AFU_ORTHOLOGUE AFUA_5G12760)"/>
    <property type="match status" value="1"/>
</dbReference>
<accession>A0ABR1QGM6</accession>
<dbReference type="InterPro" id="IPR057683">
    <property type="entry name" value="DUF7923"/>
</dbReference>
<proteinExistence type="predicted"/>
<evidence type="ECO:0008006" key="6">
    <source>
        <dbReference type="Google" id="ProtNLM"/>
    </source>
</evidence>
<reference evidence="4 5" key="1">
    <citation type="submission" date="2023-01" db="EMBL/GenBank/DDBJ databases">
        <title>Analysis of 21 Apiospora genomes using comparative genomics revels a genus with tremendous synthesis potential of carbohydrate active enzymes and secondary metabolites.</title>
        <authorList>
            <person name="Sorensen T."/>
        </authorList>
    </citation>
    <scope>NUCLEOTIDE SEQUENCE [LARGE SCALE GENOMIC DNA]</scope>
    <source>
        <strain evidence="4 5">CBS 24483</strain>
    </source>
</reference>
<dbReference type="EMBL" id="JAQQWE010000004">
    <property type="protein sequence ID" value="KAK7955783.1"/>
    <property type="molecule type" value="Genomic_DNA"/>
</dbReference>
<organism evidence="4 5">
    <name type="scientific">Apiospora aurea</name>
    <dbReference type="NCBI Taxonomy" id="335848"/>
    <lineage>
        <taxon>Eukaryota</taxon>
        <taxon>Fungi</taxon>
        <taxon>Dikarya</taxon>
        <taxon>Ascomycota</taxon>
        <taxon>Pezizomycotina</taxon>
        <taxon>Sordariomycetes</taxon>
        <taxon>Xylariomycetidae</taxon>
        <taxon>Amphisphaeriales</taxon>
        <taxon>Apiosporaceae</taxon>
        <taxon>Apiospora</taxon>
    </lineage>
</organism>
<feature type="domain" description="DUF7923" evidence="2">
    <location>
        <begin position="90"/>
        <end position="260"/>
    </location>
</feature>
<evidence type="ECO:0000313" key="5">
    <source>
        <dbReference type="Proteomes" id="UP001391051"/>
    </source>
</evidence>
<name>A0ABR1QGM6_9PEZI</name>
<keyword evidence="1" id="KW-0175">Coiled coil</keyword>
<evidence type="ECO:0000259" key="2">
    <source>
        <dbReference type="Pfam" id="PF25540"/>
    </source>
</evidence>
<evidence type="ECO:0000313" key="4">
    <source>
        <dbReference type="EMBL" id="KAK7955783.1"/>
    </source>
</evidence>
<dbReference type="InterPro" id="IPR057654">
    <property type="entry name" value="Znf-CCCH_tandem"/>
</dbReference>
<dbReference type="Pfam" id="PF25540">
    <property type="entry name" value="DUF7923"/>
    <property type="match status" value="1"/>
</dbReference>
<evidence type="ECO:0000259" key="3">
    <source>
        <dbReference type="Pfam" id="PF25543"/>
    </source>
</evidence>